<dbReference type="Pfam" id="PF02492">
    <property type="entry name" value="cobW"/>
    <property type="match status" value="1"/>
</dbReference>
<protein>
    <submittedName>
        <fullName evidence="8">G3E family GTPase</fullName>
    </submittedName>
</protein>
<name>A0ABV2QFM1_9BURK</name>
<dbReference type="PANTHER" id="PTHR13748:SF62">
    <property type="entry name" value="COBW DOMAIN-CONTAINING PROTEIN"/>
    <property type="match status" value="1"/>
</dbReference>
<dbReference type="InterPro" id="IPR011629">
    <property type="entry name" value="CobW-like_C"/>
</dbReference>
<evidence type="ECO:0000256" key="5">
    <source>
        <dbReference type="ARBA" id="ARBA00045658"/>
    </source>
</evidence>
<accession>A0ABV2QFM1</accession>
<proteinExistence type="inferred from homology"/>
<gene>
    <name evidence="8" type="ORF">ABIE13_004486</name>
</gene>
<keyword evidence="3" id="KW-0143">Chaperone</keyword>
<dbReference type="PANTHER" id="PTHR13748">
    <property type="entry name" value="COBW-RELATED"/>
    <property type="match status" value="1"/>
</dbReference>
<dbReference type="InterPro" id="IPR003495">
    <property type="entry name" value="CobW/HypB/UreG_nucleotide-bd"/>
</dbReference>
<dbReference type="Proteomes" id="UP001549320">
    <property type="component" value="Unassembled WGS sequence"/>
</dbReference>
<comment type="caution">
    <text evidence="8">The sequence shown here is derived from an EMBL/GenBank/DDBJ whole genome shotgun (WGS) entry which is preliminary data.</text>
</comment>
<comment type="catalytic activity">
    <reaction evidence="6">
        <text>GTP + H2O = GDP + phosphate + H(+)</text>
        <dbReference type="Rhea" id="RHEA:19669"/>
        <dbReference type="ChEBI" id="CHEBI:15377"/>
        <dbReference type="ChEBI" id="CHEBI:15378"/>
        <dbReference type="ChEBI" id="CHEBI:37565"/>
        <dbReference type="ChEBI" id="CHEBI:43474"/>
        <dbReference type="ChEBI" id="CHEBI:58189"/>
    </reaction>
    <physiologicalReaction direction="left-to-right" evidence="6">
        <dbReference type="Rhea" id="RHEA:19670"/>
    </physiologicalReaction>
</comment>
<dbReference type="SUPFAM" id="SSF52540">
    <property type="entry name" value="P-loop containing nucleoside triphosphate hydrolases"/>
    <property type="match status" value="1"/>
</dbReference>
<dbReference type="EMBL" id="JBEPSH010000009">
    <property type="protein sequence ID" value="MET4579358.1"/>
    <property type="molecule type" value="Genomic_DNA"/>
</dbReference>
<dbReference type="Gene3D" id="3.40.50.300">
    <property type="entry name" value="P-loop containing nucleotide triphosphate hydrolases"/>
    <property type="match status" value="1"/>
</dbReference>
<evidence type="ECO:0000259" key="7">
    <source>
        <dbReference type="SMART" id="SM00833"/>
    </source>
</evidence>
<evidence type="ECO:0000256" key="3">
    <source>
        <dbReference type="ARBA" id="ARBA00023186"/>
    </source>
</evidence>
<dbReference type="Gene3D" id="3.30.1220.10">
    <property type="entry name" value="CobW-like, C-terminal domain"/>
    <property type="match status" value="1"/>
</dbReference>
<evidence type="ECO:0000256" key="1">
    <source>
        <dbReference type="ARBA" id="ARBA00022741"/>
    </source>
</evidence>
<dbReference type="CDD" id="cd03112">
    <property type="entry name" value="CobW-like"/>
    <property type="match status" value="1"/>
</dbReference>
<keyword evidence="2" id="KW-0378">Hydrolase</keyword>
<keyword evidence="9" id="KW-1185">Reference proteome</keyword>
<dbReference type="SMART" id="SM00833">
    <property type="entry name" value="CobW_C"/>
    <property type="match status" value="1"/>
</dbReference>
<dbReference type="InterPro" id="IPR027417">
    <property type="entry name" value="P-loop_NTPase"/>
</dbReference>
<dbReference type="InterPro" id="IPR051316">
    <property type="entry name" value="Zinc-reg_GTPase_activator"/>
</dbReference>
<dbReference type="Pfam" id="PF07683">
    <property type="entry name" value="CobW_C"/>
    <property type="match status" value="1"/>
</dbReference>
<comment type="similarity">
    <text evidence="4">Belongs to the SIMIBI class G3E GTPase family. ZNG1 subfamily.</text>
</comment>
<reference evidence="8 9" key="1">
    <citation type="submission" date="2024-06" db="EMBL/GenBank/DDBJ databases">
        <title>Sorghum-associated microbial communities from plants grown in Nebraska, USA.</title>
        <authorList>
            <person name="Schachtman D."/>
        </authorList>
    </citation>
    <scope>NUCLEOTIDE SEQUENCE [LARGE SCALE GENOMIC DNA]</scope>
    <source>
        <strain evidence="8 9">2709</strain>
    </source>
</reference>
<dbReference type="InterPro" id="IPR036627">
    <property type="entry name" value="CobW-likC_sf"/>
</dbReference>
<evidence type="ECO:0000313" key="9">
    <source>
        <dbReference type="Proteomes" id="UP001549320"/>
    </source>
</evidence>
<sequence length="347" mass="37630">MMKIELFILSGFLGSGKTSLLLEHLKQADTRDTAVIVNEVGQINIDGAVIVADASVPAIQLSNGCICCSLVHDLQTTITSLQADRIARGEKPLRRIVLECSGLSRPGPIIRSLQRLPGLVLDVRVIATFDAINGHRSLAEHDEVAAQLAAADVLVMTKLDLADAIDRQAAAATLRSVNPWALLIDEESVALRAKRAFRVISHEKRSSSPTLGILPPLTRGAETAAVREHAEISTFLITLETRMDWESISLWLDDLASFCGDRLLRLKGMVHPTDCNHAVLIQSVGAVFSTPRPLPLQALETLGVVLITRGLNASELAAVDERTLTKIQDWREVRTPLSRSSASISAR</sequence>
<evidence type="ECO:0000256" key="2">
    <source>
        <dbReference type="ARBA" id="ARBA00022801"/>
    </source>
</evidence>
<evidence type="ECO:0000256" key="4">
    <source>
        <dbReference type="ARBA" id="ARBA00034320"/>
    </source>
</evidence>
<keyword evidence="1" id="KW-0547">Nucleotide-binding</keyword>
<dbReference type="RefSeq" id="WP_354447382.1">
    <property type="nucleotide sequence ID" value="NZ_JBEPSH010000009.1"/>
</dbReference>
<feature type="domain" description="CobW C-terminal" evidence="7">
    <location>
        <begin position="232"/>
        <end position="324"/>
    </location>
</feature>
<organism evidence="8 9">
    <name type="scientific">Ottowia thiooxydans</name>
    <dbReference type="NCBI Taxonomy" id="219182"/>
    <lineage>
        <taxon>Bacteria</taxon>
        <taxon>Pseudomonadati</taxon>
        <taxon>Pseudomonadota</taxon>
        <taxon>Betaproteobacteria</taxon>
        <taxon>Burkholderiales</taxon>
        <taxon>Comamonadaceae</taxon>
        <taxon>Ottowia</taxon>
    </lineage>
</organism>
<dbReference type="SUPFAM" id="SSF90002">
    <property type="entry name" value="Hypothetical protein YjiA, C-terminal domain"/>
    <property type="match status" value="1"/>
</dbReference>
<comment type="function">
    <text evidence="5">Zinc chaperone that directly transfers zinc cofactor to target proteins, thereby activating them. Zinc is transferred from the CXCC motif in the GTPase domain to the zinc binding site in target proteins in a process requiring GTP hydrolysis.</text>
</comment>
<evidence type="ECO:0000256" key="6">
    <source>
        <dbReference type="ARBA" id="ARBA00049117"/>
    </source>
</evidence>
<evidence type="ECO:0000313" key="8">
    <source>
        <dbReference type="EMBL" id="MET4579358.1"/>
    </source>
</evidence>